<dbReference type="SUPFAM" id="SSF53756">
    <property type="entry name" value="UDP-Glycosyltransferase/glycogen phosphorylase"/>
    <property type="match status" value="1"/>
</dbReference>
<accession>A0ABW0C6V1</accession>
<dbReference type="EMBL" id="JBHSLA010000003">
    <property type="protein sequence ID" value="MFC5195712.1"/>
    <property type="molecule type" value="Genomic_DNA"/>
</dbReference>
<comment type="caution">
    <text evidence="1">The sequence shown here is derived from an EMBL/GenBank/DDBJ whole genome shotgun (WGS) entry which is preliminary data.</text>
</comment>
<evidence type="ECO:0000313" key="2">
    <source>
        <dbReference type="Proteomes" id="UP001596162"/>
    </source>
</evidence>
<name>A0ABW0C6V1_9FLAO</name>
<protein>
    <submittedName>
        <fullName evidence="1">Glycosyltransferase</fullName>
        <ecNumber evidence="1">2.4.-.-</ecNumber>
    </submittedName>
</protein>
<dbReference type="EC" id="2.4.-.-" evidence="1"/>
<gene>
    <name evidence="1" type="ORF">ACFPH8_10260</name>
</gene>
<dbReference type="Proteomes" id="UP001596162">
    <property type="component" value="Unassembled WGS sequence"/>
</dbReference>
<sequence length="410" mass="46515">MTKKLLIIGCVWPEPKSSAAGTRMMQLISLFQSENYKITFATTTSKTDNAFALSTLGIPEVAIQLNDSSFDNFIKSENPDVVLFDRFLTEEQFGWRVAENCPNALRLLDTEDLHGLRKARELALKENETNAKKYLANDTSIREIASIYRCDLSLIISEAEMELLEKYFKVDTNLLHYLPFLLETISKEASEMLPDFNARASFITIGNFFHKPNYQSVLYLKEVIWPGIRKQLPQAELHIFGAYASQKITQLHKKQDGFLVKGFANQVSEVMQASRVCLAPLQFGAGLKGKLIDAMKNGTPAIMSSIAAEGMFGTLDSNGFIADNPIEFINKAVALYTTETTWKTKQQNGFQIINNRFDKVQFETHFINVINDLTANLPNHREHNFTGQMLQHQSLQSTKFMSKWIELKNK</sequence>
<dbReference type="RefSeq" id="WP_376860673.1">
    <property type="nucleotide sequence ID" value="NZ_JBHSLA010000003.1"/>
</dbReference>
<proteinExistence type="predicted"/>
<reference evidence="2" key="1">
    <citation type="journal article" date="2019" name="Int. J. Syst. Evol. Microbiol.">
        <title>The Global Catalogue of Microorganisms (GCM) 10K type strain sequencing project: providing services to taxonomists for standard genome sequencing and annotation.</title>
        <authorList>
            <consortium name="The Broad Institute Genomics Platform"/>
            <consortium name="The Broad Institute Genome Sequencing Center for Infectious Disease"/>
            <person name="Wu L."/>
            <person name="Ma J."/>
        </authorList>
    </citation>
    <scope>NUCLEOTIDE SEQUENCE [LARGE SCALE GENOMIC DNA]</scope>
    <source>
        <strain evidence="2">JCM 17978</strain>
    </source>
</reference>
<keyword evidence="1" id="KW-0808">Transferase</keyword>
<organism evidence="1 2">
    <name type="scientific">Bizionia hallyeonensis</name>
    <dbReference type="NCBI Taxonomy" id="1123757"/>
    <lineage>
        <taxon>Bacteria</taxon>
        <taxon>Pseudomonadati</taxon>
        <taxon>Bacteroidota</taxon>
        <taxon>Flavobacteriia</taxon>
        <taxon>Flavobacteriales</taxon>
        <taxon>Flavobacteriaceae</taxon>
        <taxon>Bizionia</taxon>
    </lineage>
</organism>
<keyword evidence="1" id="KW-0328">Glycosyltransferase</keyword>
<evidence type="ECO:0000313" key="1">
    <source>
        <dbReference type="EMBL" id="MFC5195712.1"/>
    </source>
</evidence>
<keyword evidence="2" id="KW-1185">Reference proteome</keyword>
<dbReference type="GO" id="GO:0016757">
    <property type="term" value="F:glycosyltransferase activity"/>
    <property type="evidence" value="ECO:0007669"/>
    <property type="project" value="UniProtKB-KW"/>
</dbReference>
<dbReference type="Gene3D" id="3.40.50.2000">
    <property type="entry name" value="Glycogen Phosphorylase B"/>
    <property type="match status" value="1"/>
</dbReference>
<dbReference type="Pfam" id="PF13692">
    <property type="entry name" value="Glyco_trans_1_4"/>
    <property type="match status" value="1"/>
</dbReference>